<sequence length="746" mass="82466">MFCGYKAPGCDKPQPGHDSDPLPPTARVAGKRVAIGGDFLETSNKGGFIVDKTLTCKALLESPDRVVRICLPWGFGKSFNLSVIAQFFNTVTAKDCLSDTENPDLNAALERRRKLFCGSLLEQHHPEFVERHFATIPAIQIDFKVSFGKSLGSFYASLASAIYSAATFWVNAYAVPELLKGRARAKYEALEDTYSTMRTYLRKENDSQWEARGGLAYGLFSDLSEFLVAQHGSKYIILVDEYDQPLKAALGQTWQADADDAYLGMLMEMFKGNDHLAKGLLVGVHEFKLSDRESGLNSAKELSLTTGRYRGGKAGADDIGDESPGPLAALFAFTREDLAELTKRTREVSKRTRCYSQEHIMEVIETWCGGYDFGFPTKRYNPLSVLKFLEALANGDIIEAAAATYWVDTGNVASIAQLARDHCEEILRLAPRLLHDYRTGAEDSSIRVAGQDGKAECVLPSGDFQRVNIGRTIYPSSCTDLCSTDELATLLLHLGYLTMRPGNGLHIPNGEMNAMWRMAVANFLFAANSAAACSSFPTMVIEQLDEGDITGITELMKDVTRALPKVNKKSYQEMSYADMFRVGLDLVLGRNPAVTITSEPETSSGKANVVIMLTPRNRRRLVVIIEMKRIKEADAKTRAGARAKAKELASAALEQITERGYAQRHEGFSLRLDIGMAVGKYNVVQSYGRWWIWSTDKAHPHGKPKWIRSTPLFERREGKMEASFGGDDGKAEADAWGAVLPYLGNF</sequence>
<evidence type="ECO:0000313" key="1">
    <source>
        <dbReference type="EMBL" id="KAJ2774042.1"/>
    </source>
</evidence>
<proteinExistence type="predicted"/>
<organism evidence="1 2">
    <name type="scientific">Coemansia nantahalensis</name>
    <dbReference type="NCBI Taxonomy" id="2789366"/>
    <lineage>
        <taxon>Eukaryota</taxon>
        <taxon>Fungi</taxon>
        <taxon>Fungi incertae sedis</taxon>
        <taxon>Zoopagomycota</taxon>
        <taxon>Kickxellomycotina</taxon>
        <taxon>Kickxellomycetes</taxon>
        <taxon>Kickxellales</taxon>
        <taxon>Kickxellaceae</taxon>
        <taxon>Coemansia</taxon>
    </lineage>
</organism>
<gene>
    <name evidence="1" type="ORF">IWQ57_001008</name>
</gene>
<comment type="caution">
    <text evidence="1">The sequence shown here is derived from an EMBL/GenBank/DDBJ whole genome shotgun (WGS) entry which is preliminary data.</text>
</comment>
<dbReference type="EMBL" id="JANBUJ010000144">
    <property type="protein sequence ID" value="KAJ2774042.1"/>
    <property type="molecule type" value="Genomic_DNA"/>
</dbReference>
<evidence type="ECO:0000313" key="2">
    <source>
        <dbReference type="Proteomes" id="UP001140234"/>
    </source>
</evidence>
<name>A0ACC1K6K7_9FUNG</name>
<dbReference type="Proteomes" id="UP001140234">
    <property type="component" value="Unassembled WGS sequence"/>
</dbReference>
<protein>
    <submittedName>
        <fullName evidence="1">Uncharacterized protein</fullName>
    </submittedName>
</protein>
<keyword evidence="2" id="KW-1185">Reference proteome</keyword>
<accession>A0ACC1K6K7</accession>
<reference evidence="1" key="1">
    <citation type="submission" date="2022-07" db="EMBL/GenBank/DDBJ databases">
        <title>Phylogenomic reconstructions and comparative analyses of Kickxellomycotina fungi.</title>
        <authorList>
            <person name="Reynolds N.K."/>
            <person name="Stajich J.E."/>
            <person name="Barry K."/>
            <person name="Grigoriev I.V."/>
            <person name="Crous P."/>
            <person name="Smith M.E."/>
        </authorList>
    </citation>
    <scope>NUCLEOTIDE SEQUENCE</scope>
    <source>
        <strain evidence="1">CBS 109366</strain>
    </source>
</reference>